<feature type="region of interest" description="Disordered" evidence="8">
    <location>
        <begin position="1"/>
        <end position="44"/>
    </location>
</feature>
<dbReference type="SUPFAM" id="SSF52518">
    <property type="entry name" value="Thiamin diphosphate-binding fold (THDP-binding)"/>
    <property type="match status" value="1"/>
</dbReference>
<dbReference type="PANTHER" id="PTHR11516">
    <property type="entry name" value="PYRUVATE DEHYDROGENASE E1 COMPONENT, ALPHA SUBUNIT BACTERIAL AND ORGANELLAR"/>
    <property type="match status" value="1"/>
</dbReference>
<evidence type="ECO:0000256" key="7">
    <source>
        <dbReference type="RuleBase" id="RU361139"/>
    </source>
</evidence>
<reference evidence="11 12" key="1">
    <citation type="submission" date="2019-03" db="EMBL/GenBank/DDBJ databases">
        <title>Comparative genomic analyses of the sweetpotato soil rot pathogen, Streptomyces ipomoeae.</title>
        <authorList>
            <person name="Ruschel Soares N."/>
            <person name="Badger J.H."/>
            <person name="Huguet-Tapia J.C."/>
            <person name="Clark C.A."/>
            <person name="Pettis G.S."/>
        </authorList>
    </citation>
    <scope>NUCLEOTIDE SEQUENCE [LARGE SCALE GENOMIC DNA]</scope>
    <source>
        <strain evidence="11 12">88-35</strain>
    </source>
</reference>
<dbReference type="Gene3D" id="3.40.50.970">
    <property type="match status" value="1"/>
</dbReference>
<dbReference type="Proteomes" id="UP000318720">
    <property type="component" value="Unassembled WGS sequence"/>
</dbReference>
<feature type="domain" description="Dehydrogenase E1 component" evidence="10">
    <location>
        <begin position="52"/>
        <end position="348"/>
    </location>
</feature>
<evidence type="ECO:0000256" key="4">
    <source>
        <dbReference type="ARBA" id="ARBA00023002"/>
    </source>
</evidence>
<comment type="function">
    <text evidence="7">The pyruvate dehydrogenase complex catalyzes the overall conversion of pyruvate to acetyl-CoA and CO(2).</text>
</comment>
<keyword evidence="6 7" id="KW-0670">Pyruvate</keyword>
<evidence type="ECO:0000256" key="2">
    <source>
        <dbReference type="ARBA" id="ARBA00012281"/>
    </source>
</evidence>
<keyword evidence="5 7" id="KW-0786">Thiamine pyrophosphate</keyword>
<keyword evidence="9" id="KW-1133">Transmembrane helix</keyword>
<sequence>MSVARSTRARKDPAPSKSGKKTATTGAPKRNASAGAPADRPGTGHRMDLLEAMLRIRRFEERCVELYSAAKIRGFVHLYIGEEAVAVGVNEALTPEDAVVSTYREHGHALASGITAEAVMAEMYGRTTGCSGGRGGSMHLFDASRRFYGGSAIVAGGLPLAAGLALADRMRGKSRVTCCFFGDGAFAEGEFHETANLAALWSLPLLLVCENNLYAMGTSLAREHAQTDLAMRAASYGMPAWAVDGMDVEAVEQAARRAVEGVRAGTGPHFLELRTYRFRAHSMYDPDRYRAKAEIEQWKSRDPINRLMDRMRENGEPGEKELARIEQQITAEIDRAVEAAEQAPEEPVETLLRHVTSASTGVVS</sequence>
<evidence type="ECO:0000256" key="5">
    <source>
        <dbReference type="ARBA" id="ARBA00023052"/>
    </source>
</evidence>
<dbReference type="EMBL" id="SPAZ01000094">
    <property type="protein sequence ID" value="TQE36170.1"/>
    <property type="molecule type" value="Genomic_DNA"/>
</dbReference>
<evidence type="ECO:0000256" key="1">
    <source>
        <dbReference type="ARBA" id="ARBA00001964"/>
    </source>
</evidence>
<evidence type="ECO:0000313" key="11">
    <source>
        <dbReference type="EMBL" id="TQE36170.1"/>
    </source>
</evidence>
<keyword evidence="9" id="KW-0812">Transmembrane</keyword>
<evidence type="ECO:0000256" key="3">
    <source>
        <dbReference type="ARBA" id="ARBA00014159"/>
    </source>
</evidence>
<organism evidence="11 12">
    <name type="scientific">Streptomyces ipomoeae</name>
    <dbReference type="NCBI Taxonomy" id="103232"/>
    <lineage>
        <taxon>Bacteria</taxon>
        <taxon>Bacillati</taxon>
        <taxon>Actinomycetota</taxon>
        <taxon>Actinomycetes</taxon>
        <taxon>Kitasatosporales</taxon>
        <taxon>Streptomycetaceae</taxon>
        <taxon>Streptomyces</taxon>
    </lineage>
</organism>
<dbReference type="InterPro" id="IPR029061">
    <property type="entry name" value="THDP-binding"/>
</dbReference>
<feature type="region of interest" description="Disordered" evidence="8">
    <location>
        <begin position="339"/>
        <end position="364"/>
    </location>
</feature>
<comment type="caution">
    <text evidence="11">The sequence shown here is derived from an EMBL/GenBank/DDBJ whole genome shotgun (WGS) entry which is preliminary data.</text>
</comment>
<dbReference type="PANTHER" id="PTHR11516:SF60">
    <property type="entry name" value="PYRUVATE DEHYDROGENASE E1 COMPONENT SUBUNIT ALPHA"/>
    <property type="match status" value="1"/>
</dbReference>
<evidence type="ECO:0000256" key="9">
    <source>
        <dbReference type="SAM" id="Phobius"/>
    </source>
</evidence>
<protein>
    <recommendedName>
        <fullName evidence="3 7">Pyruvate dehydrogenase E1 component subunit alpha</fullName>
        <ecNumber evidence="2 7">1.2.4.1</ecNumber>
    </recommendedName>
</protein>
<proteinExistence type="predicted"/>
<evidence type="ECO:0000256" key="8">
    <source>
        <dbReference type="SAM" id="MobiDB-lite"/>
    </source>
</evidence>
<comment type="cofactor">
    <cofactor evidence="1 7">
        <name>thiamine diphosphate</name>
        <dbReference type="ChEBI" id="CHEBI:58937"/>
    </cofactor>
</comment>
<dbReference type="Pfam" id="PF00676">
    <property type="entry name" value="E1_dh"/>
    <property type="match status" value="1"/>
</dbReference>
<feature type="transmembrane region" description="Helical" evidence="9">
    <location>
        <begin position="147"/>
        <end position="167"/>
    </location>
</feature>
<evidence type="ECO:0000256" key="6">
    <source>
        <dbReference type="ARBA" id="ARBA00023317"/>
    </source>
</evidence>
<dbReference type="NCBIfam" id="TIGR03182">
    <property type="entry name" value="PDH_E1_alph_y"/>
    <property type="match status" value="1"/>
</dbReference>
<dbReference type="InterPro" id="IPR050642">
    <property type="entry name" value="PDH_E1_Alpha_Subunit"/>
</dbReference>
<dbReference type="InterPro" id="IPR001017">
    <property type="entry name" value="DH_E1"/>
</dbReference>
<dbReference type="InterPro" id="IPR017597">
    <property type="entry name" value="Pyrv_DH_E1_asu_subgrp-y"/>
</dbReference>
<gene>
    <name evidence="7 11" type="primary">pdhA</name>
    <name evidence="11" type="ORF">Sipo8835_11145</name>
</gene>
<dbReference type="RefSeq" id="WP_141581784.1">
    <property type="nucleotide sequence ID" value="NZ_SPAY01000306.1"/>
</dbReference>
<comment type="subunit">
    <text evidence="7">Heterodimer of an alpha and a beta chain.</text>
</comment>
<dbReference type="GO" id="GO:0006086">
    <property type="term" value="P:pyruvate decarboxylation to acetyl-CoA"/>
    <property type="evidence" value="ECO:0007669"/>
    <property type="project" value="InterPro"/>
</dbReference>
<dbReference type="CDD" id="cd02000">
    <property type="entry name" value="TPP_E1_PDC_ADC_BCADC"/>
    <property type="match status" value="1"/>
</dbReference>
<evidence type="ECO:0000259" key="10">
    <source>
        <dbReference type="Pfam" id="PF00676"/>
    </source>
</evidence>
<dbReference type="GO" id="GO:0000287">
    <property type="term" value="F:magnesium ion binding"/>
    <property type="evidence" value="ECO:0007669"/>
    <property type="project" value="UniProtKB-ARBA"/>
</dbReference>
<dbReference type="EC" id="1.2.4.1" evidence="2 7"/>
<keyword evidence="4 7" id="KW-0560">Oxidoreductase</keyword>
<accession>A0AAE9B182</accession>
<comment type="catalytic activity">
    <reaction evidence="7">
        <text>N(6)-[(R)-lipoyl]-L-lysyl-[protein] + pyruvate + H(+) = N(6)-[(R)-S(8)-acetyldihydrolipoyl]-L-lysyl-[protein] + CO2</text>
        <dbReference type="Rhea" id="RHEA:19189"/>
        <dbReference type="Rhea" id="RHEA-COMP:10474"/>
        <dbReference type="Rhea" id="RHEA-COMP:10478"/>
        <dbReference type="ChEBI" id="CHEBI:15361"/>
        <dbReference type="ChEBI" id="CHEBI:15378"/>
        <dbReference type="ChEBI" id="CHEBI:16526"/>
        <dbReference type="ChEBI" id="CHEBI:83099"/>
        <dbReference type="ChEBI" id="CHEBI:83111"/>
        <dbReference type="EC" id="1.2.4.1"/>
    </reaction>
</comment>
<evidence type="ECO:0000313" key="12">
    <source>
        <dbReference type="Proteomes" id="UP000318720"/>
    </source>
</evidence>
<name>A0AAE9B182_9ACTN</name>
<dbReference type="AlphaFoldDB" id="A0AAE9B182"/>
<keyword evidence="9" id="KW-0472">Membrane</keyword>
<dbReference type="GO" id="GO:0004739">
    <property type="term" value="F:pyruvate dehydrogenase (acetyl-transferring) activity"/>
    <property type="evidence" value="ECO:0007669"/>
    <property type="project" value="UniProtKB-UniRule"/>
</dbReference>